<dbReference type="InterPro" id="IPR054156">
    <property type="entry name" value="YxaF_TetR_C"/>
</dbReference>
<evidence type="ECO:0000256" key="1">
    <source>
        <dbReference type="ARBA" id="ARBA00023015"/>
    </source>
</evidence>
<dbReference type="SUPFAM" id="SSF46689">
    <property type="entry name" value="Homeodomain-like"/>
    <property type="match status" value="1"/>
</dbReference>
<comment type="caution">
    <text evidence="6">The sequence shown here is derived from an EMBL/GenBank/DDBJ whole genome shotgun (WGS) entry which is preliminary data.</text>
</comment>
<dbReference type="RefSeq" id="WP_166100134.1">
    <property type="nucleotide sequence ID" value="NZ_JAADJT010000002.1"/>
</dbReference>
<gene>
    <name evidence="6" type="ORF">GW587_06565</name>
</gene>
<dbReference type="Pfam" id="PF00440">
    <property type="entry name" value="TetR_N"/>
    <property type="match status" value="1"/>
</dbReference>
<reference evidence="7" key="1">
    <citation type="submission" date="2023-07" db="EMBL/GenBank/DDBJ databases">
        <title>Duganella aceri sp. nov., isolated from tree sap.</title>
        <authorList>
            <person name="Kim I.S."/>
        </authorList>
    </citation>
    <scope>NUCLEOTIDE SEQUENCE [LARGE SCALE GENOMIC DNA]</scope>
    <source>
        <strain evidence="7">SAP-35</strain>
    </source>
</reference>
<dbReference type="InterPro" id="IPR009057">
    <property type="entry name" value="Homeodomain-like_sf"/>
</dbReference>
<dbReference type="PANTHER" id="PTHR47506:SF1">
    <property type="entry name" value="HTH-TYPE TRANSCRIPTIONAL REGULATOR YJDC"/>
    <property type="match status" value="1"/>
</dbReference>
<name>A0ABX0FH88_9BURK</name>
<dbReference type="SUPFAM" id="SSF48498">
    <property type="entry name" value="Tetracyclin repressor-like, C-terminal domain"/>
    <property type="match status" value="1"/>
</dbReference>
<keyword evidence="3" id="KW-0804">Transcription</keyword>
<dbReference type="InterPro" id="IPR036271">
    <property type="entry name" value="Tet_transcr_reg_TetR-rel_C_sf"/>
</dbReference>
<protein>
    <submittedName>
        <fullName evidence="6">TetR/AcrR family transcriptional regulator</fullName>
    </submittedName>
</protein>
<dbReference type="Pfam" id="PF21993">
    <property type="entry name" value="TetR_C_13_2"/>
    <property type="match status" value="1"/>
</dbReference>
<dbReference type="Proteomes" id="UP000666369">
    <property type="component" value="Unassembled WGS sequence"/>
</dbReference>
<evidence type="ECO:0000313" key="6">
    <source>
        <dbReference type="EMBL" id="NGZ83919.1"/>
    </source>
</evidence>
<sequence length="195" mass="21360">MARVMGERGDVVPLLAEVFRTYGFEGASLARISAATKLGKGSMYNFFPGGKEEMADVVLAEIDGWFRDQVFQPLRVGDDARQGVEHMFTAVGRYFLSGRKVCLVGVFALGHERDRFAVKVQSYFAEWVDALAVALERGGRDAATARSLSEDVVGGIQGALVLARAADEPELFMRALQRMQQRLGVSADIRTRAVP</sequence>
<feature type="domain" description="Transcriptional regulator LmrA/YxaF-like C-terminal" evidence="5">
    <location>
        <begin position="99"/>
        <end position="174"/>
    </location>
</feature>
<proteinExistence type="predicted"/>
<dbReference type="Gene3D" id="1.10.357.10">
    <property type="entry name" value="Tetracycline Repressor, domain 2"/>
    <property type="match status" value="1"/>
</dbReference>
<dbReference type="EMBL" id="JAADJT010000002">
    <property type="protein sequence ID" value="NGZ83919.1"/>
    <property type="molecule type" value="Genomic_DNA"/>
</dbReference>
<feature type="domain" description="HTH tetR-type" evidence="4">
    <location>
        <begin position="16"/>
        <end position="55"/>
    </location>
</feature>
<keyword evidence="1" id="KW-0805">Transcription regulation</keyword>
<evidence type="ECO:0000313" key="7">
    <source>
        <dbReference type="Proteomes" id="UP000666369"/>
    </source>
</evidence>
<keyword evidence="7" id="KW-1185">Reference proteome</keyword>
<organism evidence="6 7">
    <name type="scientific">Duganella aceris</name>
    <dbReference type="NCBI Taxonomy" id="2703883"/>
    <lineage>
        <taxon>Bacteria</taxon>
        <taxon>Pseudomonadati</taxon>
        <taxon>Pseudomonadota</taxon>
        <taxon>Betaproteobacteria</taxon>
        <taxon>Burkholderiales</taxon>
        <taxon>Oxalobacteraceae</taxon>
        <taxon>Telluria group</taxon>
        <taxon>Duganella</taxon>
    </lineage>
</organism>
<dbReference type="InterPro" id="IPR001647">
    <property type="entry name" value="HTH_TetR"/>
</dbReference>
<dbReference type="PANTHER" id="PTHR47506">
    <property type="entry name" value="TRANSCRIPTIONAL REGULATORY PROTEIN"/>
    <property type="match status" value="1"/>
</dbReference>
<evidence type="ECO:0000259" key="5">
    <source>
        <dbReference type="Pfam" id="PF21993"/>
    </source>
</evidence>
<accession>A0ABX0FH88</accession>
<evidence type="ECO:0000256" key="3">
    <source>
        <dbReference type="ARBA" id="ARBA00023163"/>
    </source>
</evidence>
<evidence type="ECO:0000256" key="2">
    <source>
        <dbReference type="ARBA" id="ARBA00023125"/>
    </source>
</evidence>
<keyword evidence="2" id="KW-0238">DNA-binding</keyword>
<evidence type="ECO:0000259" key="4">
    <source>
        <dbReference type="Pfam" id="PF00440"/>
    </source>
</evidence>